<sequence>MDDFKKAKKGYMVFLCHVSLFFVLAAGPAFIVPAYAAPPAVDELIAISREKNLSRDRYWHILMHYGKTLFGFESQVDDPRFFLSPDGKTDPAAELEATIAALFQADDEAARPYVCRFYARFMWLQEVLEVDPESYAHRVCEDIERIVPVSATLVFPTYYMNNPASMFGHTLLAVQTDYENKRLAYAVNYAARADNVNGLSFAVSGIFGLYKGYYSVEPYYKKIQEYGDMHQRDIWEYPLNLTPEELRRLIRHVKEFDRGVYTDYFFFDENCSFNLLYLMEAARPSVDLVSRFSGPAVLPLETIRAMDEEGLVGPPDFRPSKATRIKHAMDALPPPAVDAALDIIYGRAAPAGIADAFPDDPARQASILDLSAEQLQYLHVKREIDKPTYQKRFLGTLSARSRLGVMDSKEDGGIPVPPRPETGHAANRLSLSAGQRDSEGFMEIRFRPAFTDLLDMDYIHHQGAQIEFGDARVRYSLSDHAFRLQQLDIIDIISISGRDAFFKPLSWKVDTGFHRKRMKNGKQSLYYRLNTGTGLAFDLPLAGLTYAMVDGEVDLSGALDESYALGPGLALGMVRTVAPFWKSHLYGGVKWFVAGDDHTERGVGVANNFKLSKNHQVSVTVNWERVRHESDTEVSGAWHIFF</sequence>
<evidence type="ECO:0000256" key="1">
    <source>
        <dbReference type="SAM" id="MobiDB-lite"/>
    </source>
</evidence>
<evidence type="ECO:0000259" key="2">
    <source>
        <dbReference type="Pfam" id="PF13387"/>
    </source>
</evidence>
<dbReference type="AlphaFoldDB" id="A8ZVJ9"/>
<evidence type="ECO:0000259" key="3">
    <source>
        <dbReference type="Pfam" id="PF25222"/>
    </source>
</evidence>
<protein>
    <recommendedName>
        <fullName evidence="7">DUF4105 domain-containing protein</fullName>
    </recommendedName>
</protein>
<dbReference type="Pfam" id="PF25225">
    <property type="entry name" value="DUF7843"/>
    <property type="match status" value="1"/>
</dbReference>
<evidence type="ECO:0008006" key="7">
    <source>
        <dbReference type="Google" id="ProtNLM"/>
    </source>
</evidence>
<dbReference type="eggNOG" id="ENOG502Z92U">
    <property type="taxonomic scope" value="Bacteria"/>
</dbReference>
<dbReference type="HOGENOM" id="CLU_025316_1_0_7"/>
<dbReference type="Pfam" id="PF13387">
    <property type="entry name" value="Lnb_N"/>
    <property type="match status" value="1"/>
</dbReference>
<dbReference type="EMBL" id="CP000859">
    <property type="protein sequence ID" value="ABW68186.1"/>
    <property type="molecule type" value="Genomic_DNA"/>
</dbReference>
<dbReference type="Pfam" id="PF25222">
    <property type="entry name" value="DUF7840"/>
    <property type="match status" value="1"/>
</dbReference>
<proteinExistence type="predicted"/>
<feature type="domain" description="Lnb N-terminal periplasmic" evidence="2">
    <location>
        <begin position="149"/>
        <end position="307"/>
    </location>
</feature>
<dbReference type="InterPro" id="IPR025178">
    <property type="entry name" value="Lnb_N"/>
</dbReference>
<evidence type="ECO:0000313" key="6">
    <source>
        <dbReference type="Proteomes" id="UP000008561"/>
    </source>
</evidence>
<dbReference type="OrthoDB" id="9759948at2"/>
<dbReference type="KEGG" id="dol:Dole_2382"/>
<accession>A8ZVJ9</accession>
<dbReference type="RefSeq" id="WP_012175798.1">
    <property type="nucleotide sequence ID" value="NC_009943.1"/>
</dbReference>
<feature type="region of interest" description="Disordered" evidence="1">
    <location>
        <begin position="407"/>
        <end position="426"/>
    </location>
</feature>
<feature type="domain" description="DUF7843" evidence="4">
    <location>
        <begin position="52"/>
        <end position="126"/>
    </location>
</feature>
<organism evidence="5 6">
    <name type="scientific">Desulfosudis oleivorans (strain DSM 6200 / JCM 39069 / Hxd3)</name>
    <name type="common">Desulfococcus oleovorans</name>
    <dbReference type="NCBI Taxonomy" id="96561"/>
    <lineage>
        <taxon>Bacteria</taxon>
        <taxon>Pseudomonadati</taxon>
        <taxon>Thermodesulfobacteriota</taxon>
        <taxon>Desulfobacteria</taxon>
        <taxon>Desulfobacterales</taxon>
        <taxon>Desulfosudaceae</taxon>
        <taxon>Desulfosudis</taxon>
    </lineage>
</organism>
<dbReference type="InterPro" id="IPR057162">
    <property type="entry name" value="DUF7840"/>
</dbReference>
<gene>
    <name evidence="5" type="ordered locus">Dole_2382</name>
</gene>
<keyword evidence="6" id="KW-1185">Reference proteome</keyword>
<dbReference type="STRING" id="96561.Dole_2382"/>
<reference evidence="5 6" key="1">
    <citation type="submission" date="2007-10" db="EMBL/GenBank/DDBJ databases">
        <title>Complete sequence of Desulfococcus oleovorans Hxd3.</title>
        <authorList>
            <consortium name="US DOE Joint Genome Institute"/>
            <person name="Copeland A."/>
            <person name="Lucas S."/>
            <person name="Lapidus A."/>
            <person name="Barry K."/>
            <person name="Glavina del Rio T."/>
            <person name="Dalin E."/>
            <person name="Tice H."/>
            <person name="Pitluck S."/>
            <person name="Kiss H."/>
            <person name="Brettin T."/>
            <person name="Bruce D."/>
            <person name="Detter J.C."/>
            <person name="Han C."/>
            <person name="Schmutz J."/>
            <person name="Larimer F."/>
            <person name="Land M."/>
            <person name="Hauser L."/>
            <person name="Kyrpides N."/>
            <person name="Kim E."/>
            <person name="Wawrik B."/>
            <person name="Richardson P."/>
        </authorList>
    </citation>
    <scope>NUCLEOTIDE SEQUENCE [LARGE SCALE GENOMIC DNA]</scope>
    <source>
        <strain evidence="6">DSM 6200 / JCM 39069 / Hxd3</strain>
    </source>
</reference>
<evidence type="ECO:0000313" key="5">
    <source>
        <dbReference type="EMBL" id="ABW68186.1"/>
    </source>
</evidence>
<name>A8ZVJ9_DESOH</name>
<feature type="domain" description="DUF7840" evidence="3">
    <location>
        <begin position="417"/>
        <end position="641"/>
    </location>
</feature>
<dbReference type="InterPro" id="IPR057165">
    <property type="entry name" value="DUF7843"/>
</dbReference>
<dbReference type="Proteomes" id="UP000008561">
    <property type="component" value="Chromosome"/>
</dbReference>
<evidence type="ECO:0000259" key="4">
    <source>
        <dbReference type="Pfam" id="PF25225"/>
    </source>
</evidence>